<protein>
    <submittedName>
        <fullName evidence="1">Uncharacterized protein</fullName>
    </submittedName>
</protein>
<dbReference type="Proteomes" id="UP000243975">
    <property type="component" value="Unassembled WGS sequence"/>
</dbReference>
<feature type="non-terminal residue" evidence="1">
    <location>
        <position position="1"/>
    </location>
</feature>
<feature type="non-terminal residue" evidence="1">
    <location>
        <position position="122"/>
    </location>
</feature>
<comment type="caution">
    <text evidence="1">The sequence shown here is derived from an EMBL/GenBank/DDBJ whole genome shotgun (WGS) entry which is preliminary data.</text>
</comment>
<keyword evidence="2" id="KW-1185">Reference proteome</keyword>
<dbReference type="Gramene" id="KVH89503">
    <property type="protein sequence ID" value="KVH89503"/>
    <property type="gene ID" value="Ccrd_008500"/>
</dbReference>
<reference evidence="1 2" key="1">
    <citation type="journal article" date="2016" name="Sci. Rep.">
        <title>The genome sequence of the outbreeding globe artichoke constructed de novo incorporating a phase-aware low-pass sequencing strategy of F1 progeny.</title>
        <authorList>
            <person name="Scaglione D."/>
            <person name="Reyes-Chin-Wo S."/>
            <person name="Acquadro A."/>
            <person name="Froenicke L."/>
            <person name="Portis E."/>
            <person name="Beitel C."/>
            <person name="Tirone M."/>
            <person name="Mauro R."/>
            <person name="Lo Monaco A."/>
            <person name="Mauromicale G."/>
            <person name="Faccioli P."/>
            <person name="Cattivelli L."/>
            <person name="Rieseberg L."/>
            <person name="Michelmore R."/>
            <person name="Lanteri S."/>
        </authorList>
    </citation>
    <scope>NUCLEOTIDE SEQUENCE [LARGE SCALE GENOMIC DNA]</scope>
    <source>
        <strain evidence="1">2C</strain>
    </source>
</reference>
<evidence type="ECO:0000313" key="2">
    <source>
        <dbReference type="Proteomes" id="UP000243975"/>
    </source>
</evidence>
<evidence type="ECO:0000313" key="1">
    <source>
        <dbReference type="EMBL" id="KVH89503.1"/>
    </source>
</evidence>
<proteinExistence type="predicted"/>
<dbReference type="AlphaFoldDB" id="A0A103XEX5"/>
<dbReference type="EMBL" id="LEKV01005207">
    <property type="protein sequence ID" value="KVH89503.1"/>
    <property type="molecule type" value="Genomic_DNA"/>
</dbReference>
<sequence length="122" mass="14099">YRDQNYFIEQQYDLQLQHQKEELGVAFTRLDPPGFLCVIFDCSIAAKSSRASSTNVAKLDDLLCNLVTRRSFPSDYANTRSEFDAYSLRRANRSTSRIQASVPSHFEIRAHREGLLTTIHRR</sequence>
<name>A0A103XEX5_CYNCS</name>
<accession>A0A103XEX5</accession>
<gene>
    <name evidence="1" type="ORF">Ccrd_008500</name>
</gene>
<organism evidence="1 2">
    <name type="scientific">Cynara cardunculus var. scolymus</name>
    <name type="common">Globe artichoke</name>
    <name type="synonym">Cynara scolymus</name>
    <dbReference type="NCBI Taxonomy" id="59895"/>
    <lineage>
        <taxon>Eukaryota</taxon>
        <taxon>Viridiplantae</taxon>
        <taxon>Streptophyta</taxon>
        <taxon>Embryophyta</taxon>
        <taxon>Tracheophyta</taxon>
        <taxon>Spermatophyta</taxon>
        <taxon>Magnoliopsida</taxon>
        <taxon>eudicotyledons</taxon>
        <taxon>Gunneridae</taxon>
        <taxon>Pentapetalae</taxon>
        <taxon>asterids</taxon>
        <taxon>campanulids</taxon>
        <taxon>Asterales</taxon>
        <taxon>Asteraceae</taxon>
        <taxon>Carduoideae</taxon>
        <taxon>Cardueae</taxon>
        <taxon>Carduinae</taxon>
        <taxon>Cynara</taxon>
    </lineage>
</organism>